<evidence type="ECO:0000256" key="5">
    <source>
        <dbReference type="ARBA" id="ARBA00051793"/>
    </source>
</evidence>
<feature type="domain" description="N-acetyltransferase" evidence="11">
    <location>
        <begin position="323"/>
        <end position="473"/>
    </location>
</feature>
<dbReference type="EC" id="2.8.1.2" evidence="6"/>
<evidence type="ECO:0000256" key="3">
    <source>
        <dbReference type="ARBA" id="ARBA00022679"/>
    </source>
</evidence>
<dbReference type="PROSITE" id="PS50206">
    <property type="entry name" value="RHODANESE_3"/>
    <property type="match status" value="2"/>
</dbReference>
<accession>A0A1Q8ZN67</accession>
<evidence type="ECO:0000313" key="12">
    <source>
        <dbReference type="EMBL" id="OLP43335.1"/>
    </source>
</evidence>
<dbReference type="FunFam" id="3.40.250.10:FF:000015">
    <property type="entry name" value="Sulfurtransferase"/>
    <property type="match status" value="1"/>
</dbReference>
<dbReference type="Proteomes" id="UP000186894">
    <property type="component" value="Unassembled WGS sequence"/>
</dbReference>
<keyword evidence="2" id="KW-0963">Cytoplasm</keyword>
<evidence type="ECO:0000256" key="4">
    <source>
        <dbReference type="ARBA" id="ARBA00022737"/>
    </source>
</evidence>
<dbReference type="Gene3D" id="3.40.630.30">
    <property type="match status" value="1"/>
</dbReference>
<evidence type="ECO:0000259" key="10">
    <source>
        <dbReference type="PROSITE" id="PS50206"/>
    </source>
</evidence>
<dbReference type="PROSITE" id="PS51186">
    <property type="entry name" value="GNAT"/>
    <property type="match status" value="1"/>
</dbReference>
<dbReference type="GO" id="GO:0016784">
    <property type="term" value="F:3-mercaptopyruvate sulfurtransferase activity"/>
    <property type="evidence" value="ECO:0007669"/>
    <property type="project" value="UniProtKB-EC"/>
</dbReference>
<gene>
    <name evidence="12" type="ORF">BJF95_20810</name>
</gene>
<reference evidence="12 13" key="1">
    <citation type="submission" date="2016-09" db="EMBL/GenBank/DDBJ databases">
        <title>Rhizobium oryziradicis sp. nov., isolated from the root of rice.</title>
        <authorList>
            <person name="Zhao J."/>
            <person name="Zhang X."/>
        </authorList>
    </citation>
    <scope>NUCLEOTIDE SEQUENCE [LARGE SCALE GENOMIC DNA]</scope>
    <source>
        <strain evidence="12 13">N19</strain>
    </source>
</reference>
<dbReference type="InterPro" id="IPR001307">
    <property type="entry name" value="Thiosulphate_STrfase_CS"/>
</dbReference>
<evidence type="ECO:0000259" key="11">
    <source>
        <dbReference type="PROSITE" id="PS51186"/>
    </source>
</evidence>
<dbReference type="Pfam" id="PF00581">
    <property type="entry name" value="Rhodanese"/>
    <property type="match status" value="2"/>
</dbReference>
<feature type="domain" description="Rhodanese" evidence="10">
    <location>
        <begin position="167"/>
        <end position="280"/>
    </location>
</feature>
<dbReference type="Gene3D" id="3.40.250.10">
    <property type="entry name" value="Rhodanese-like domain"/>
    <property type="match status" value="2"/>
</dbReference>
<feature type="region of interest" description="Disordered" evidence="9">
    <location>
        <begin position="176"/>
        <end position="204"/>
    </location>
</feature>
<dbReference type="SUPFAM" id="SSF52821">
    <property type="entry name" value="Rhodanese/Cell cycle control phosphatase"/>
    <property type="match status" value="2"/>
</dbReference>
<dbReference type="Pfam" id="PF00583">
    <property type="entry name" value="Acetyltransf_1"/>
    <property type="match status" value="1"/>
</dbReference>
<dbReference type="FunFam" id="3.40.250.10:FF:000001">
    <property type="entry name" value="Sulfurtransferase"/>
    <property type="match status" value="1"/>
</dbReference>
<dbReference type="STRING" id="1867956.BJF95_20810"/>
<name>A0A1Q8ZN67_9HYPH</name>
<organism evidence="12 13">
    <name type="scientific">Rhizobium oryziradicis</name>
    <dbReference type="NCBI Taxonomy" id="1867956"/>
    <lineage>
        <taxon>Bacteria</taxon>
        <taxon>Pseudomonadati</taxon>
        <taxon>Pseudomonadota</taxon>
        <taxon>Alphaproteobacteria</taxon>
        <taxon>Hyphomicrobiales</taxon>
        <taxon>Rhizobiaceae</taxon>
        <taxon>Rhizobium/Agrobacterium group</taxon>
        <taxon>Rhizobium</taxon>
    </lineage>
</organism>
<dbReference type="SUPFAM" id="SSF55729">
    <property type="entry name" value="Acyl-CoA N-acyltransferases (Nat)"/>
    <property type="match status" value="1"/>
</dbReference>
<dbReference type="GO" id="GO:0016747">
    <property type="term" value="F:acyltransferase activity, transferring groups other than amino-acyl groups"/>
    <property type="evidence" value="ECO:0007669"/>
    <property type="project" value="InterPro"/>
</dbReference>
<protein>
    <recommendedName>
        <fullName evidence="7">3-mercaptopyruvate sulfurtransferase</fullName>
        <ecNumber evidence="6">2.8.1.2</ecNumber>
    </recommendedName>
    <alternativeName>
        <fullName evidence="8">Rhodanese-like protein</fullName>
    </alternativeName>
</protein>
<dbReference type="CDD" id="cd01449">
    <property type="entry name" value="TST_Repeat_2"/>
    <property type="match status" value="1"/>
</dbReference>
<evidence type="ECO:0000256" key="2">
    <source>
        <dbReference type="ARBA" id="ARBA00022490"/>
    </source>
</evidence>
<dbReference type="EMBL" id="MKIM01000028">
    <property type="protein sequence ID" value="OLP43335.1"/>
    <property type="molecule type" value="Genomic_DNA"/>
</dbReference>
<dbReference type="RefSeq" id="WP_075640656.1">
    <property type="nucleotide sequence ID" value="NZ_MKIM01000028.1"/>
</dbReference>
<dbReference type="InterPro" id="IPR000182">
    <property type="entry name" value="GNAT_dom"/>
</dbReference>
<evidence type="ECO:0000256" key="7">
    <source>
        <dbReference type="ARBA" id="ARBA00070833"/>
    </source>
</evidence>
<keyword evidence="3 12" id="KW-0808">Transferase</keyword>
<evidence type="ECO:0000313" key="13">
    <source>
        <dbReference type="Proteomes" id="UP000186894"/>
    </source>
</evidence>
<dbReference type="PANTHER" id="PTHR11364:SF27">
    <property type="entry name" value="SULFURTRANSFERASE"/>
    <property type="match status" value="1"/>
</dbReference>
<evidence type="ECO:0000256" key="6">
    <source>
        <dbReference type="ARBA" id="ARBA00066832"/>
    </source>
</evidence>
<evidence type="ECO:0000256" key="8">
    <source>
        <dbReference type="ARBA" id="ARBA00078354"/>
    </source>
</evidence>
<dbReference type="GO" id="GO:0005737">
    <property type="term" value="C:cytoplasm"/>
    <property type="evidence" value="ECO:0007669"/>
    <property type="project" value="UniProtKB-SubCell"/>
</dbReference>
<dbReference type="OrthoDB" id="9781034at2"/>
<dbReference type="CDD" id="cd01448">
    <property type="entry name" value="TST_Repeat_1"/>
    <property type="match status" value="1"/>
</dbReference>
<sequence>MSAERSRFIVSAEWVRKQLGAPQFRIVDASWYLPAHNRNAAVEYSEGHIPGAVFFDQDQIADNSSSLPHTLPSPESFAEAVGKLGISDTDTIVVYDGPGLFSAPRVWWMLRVMGARDVFVLDGGLDGWKQQGLPLETDLPEPAPATFHAEFNEARVTSFADMRKIVDEGTRQITDARPAGRFTGDDAEPRAGMRSGHMPGARSVPASVLSENGHLKDLSTLRSIFMEAGVDLTKPVVTSCGSGVTAAVITLALESIGHRNNTLYDGSWSEWGSKKDTPVVTGPADAIDGTLPAPLSAHVTKLEMTSAPKTSLPVPINIQTAIIRATDMPLAYYRFLYRQVGGRWHWYKRLKMSDSALQAVIHNKDVSISVLYVNGAPAGFFELSEQADNVVELSYFGLFEHALGLGIGKWFLLQALYAAWQSAPSKVVVMTNTLDHPRALQLYQQFGFSPVETWEELVVPASDDELIALLRKDYHIG</sequence>
<keyword evidence="13" id="KW-1185">Reference proteome</keyword>
<dbReference type="InterPro" id="IPR045078">
    <property type="entry name" value="TST/MPST-like"/>
</dbReference>
<dbReference type="InterPro" id="IPR016181">
    <property type="entry name" value="Acyl_CoA_acyltransferase"/>
</dbReference>
<dbReference type="GO" id="GO:0004792">
    <property type="term" value="F:thiosulfate-cyanide sulfurtransferase activity"/>
    <property type="evidence" value="ECO:0007669"/>
    <property type="project" value="InterPro"/>
</dbReference>
<keyword evidence="4" id="KW-0677">Repeat</keyword>
<dbReference type="AlphaFoldDB" id="A0A1Q8ZN67"/>
<dbReference type="InterPro" id="IPR036873">
    <property type="entry name" value="Rhodanese-like_dom_sf"/>
</dbReference>
<proteinExistence type="predicted"/>
<dbReference type="PROSITE" id="PS00380">
    <property type="entry name" value="RHODANESE_1"/>
    <property type="match status" value="1"/>
</dbReference>
<evidence type="ECO:0000256" key="1">
    <source>
        <dbReference type="ARBA" id="ARBA00004496"/>
    </source>
</evidence>
<comment type="catalytic activity">
    <reaction evidence="5">
        <text>2-oxo-3-sulfanylpropanoate + [thioredoxin]-dithiol = [thioredoxin]-disulfide + hydrogen sulfide + pyruvate + H(+)</text>
        <dbReference type="Rhea" id="RHEA:21740"/>
        <dbReference type="Rhea" id="RHEA-COMP:10698"/>
        <dbReference type="Rhea" id="RHEA-COMP:10700"/>
        <dbReference type="ChEBI" id="CHEBI:15361"/>
        <dbReference type="ChEBI" id="CHEBI:15378"/>
        <dbReference type="ChEBI" id="CHEBI:29919"/>
        <dbReference type="ChEBI" id="CHEBI:29950"/>
        <dbReference type="ChEBI" id="CHEBI:50058"/>
        <dbReference type="ChEBI" id="CHEBI:57678"/>
        <dbReference type="EC" id="2.8.1.2"/>
    </reaction>
    <physiologicalReaction direction="left-to-right" evidence="5">
        <dbReference type="Rhea" id="RHEA:21741"/>
    </physiologicalReaction>
</comment>
<comment type="subcellular location">
    <subcellularLocation>
        <location evidence="1">Cytoplasm</location>
    </subcellularLocation>
</comment>
<comment type="caution">
    <text evidence="12">The sequence shown here is derived from an EMBL/GenBank/DDBJ whole genome shotgun (WGS) entry which is preliminary data.</text>
</comment>
<feature type="domain" description="Rhodanese" evidence="10">
    <location>
        <begin position="20"/>
        <end position="137"/>
    </location>
</feature>
<dbReference type="PANTHER" id="PTHR11364">
    <property type="entry name" value="THIOSULFATE SULFERTANSFERASE"/>
    <property type="match status" value="1"/>
</dbReference>
<dbReference type="InterPro" id="IPR001763">
    <property type="entry name" value="Rhodanese-like_dom"/>
</dbReference>
<dbReference type="NCBIfam" id="NF008557">
    <property type="entry name" value="PRK11493.1"/>
    <property type="match status" value="1"/>
</dbReference>
<evidence type="ECO:0000256" key="9">
    <source>
        <dbReference type="SAM" id="MobiDB-lite"/>
    </source>
</evidence>
<dbReference type="SMART" id="SM00450">
    <property type="entry name" value="RHOD"/>
    <property type="match status" value="2"/>
</dbReference>